<dbReference type="InterPro" id="IPR011256">
    <property type="entry name" value="Reg_factor_effector_dom_sf"/>
</dbReference>
<evidence type="ECO:0000259" key="5">
    <source>
        <dbReference type="PROSITE" id="PS50937"/>
    </source>
</evidence>
<accession>A0A1G5IA37</accession>
<dbReference type="AlphaFoldDB" id="A0A1G5IA37"/>
<dbReference type="Gene3D" id="3.20.80.10">
    <property type="entry name" value="Regulatory factor, effector binding domain"/>
    <property type="match status" value="1"/>
</dbReference>
<dbReference type="PROSITE" id="PS50937">
    <property type="entry name" value="HTH_MERR_2"/>
    <property type="match status" value="1"/>
</dbReference>
<keyword evidence="7" id="KW-1185">Reference proteome</keyword>
<keyword evidence="4" id="KW-0804">Transcription</keyword>
<dbReference type="GO" id="GO:0003677">
    <property type="term" value="F:DNA binding"/>
    <property type="evidence" value="ECO:0007669"/>
    <property type="project" value="UniProtKB-KW"/>
</dbReference>
<dbReference type="SMART" id="SM00422">
    <property type="entry name" value="HTH_MERR"/>
    <property type="match status" value="1"/>
</dbReference>
<evidence type="ECO:0000256" key="2">
    <source>
        <dbReference type="ARBA" id="ARBA00023015"/>
    </source>
</evidence>
<evidence type="ECO:0000313" key="6">
    <source>
        <dbReference type="EMBL" id="SCY72520.1"/>
    </source>
</evidence>
<sequence length="268" mass="30659">MKVRFMAGEMARLHNISKQSLLHYDKIGLFKPSKVHSRTGYRYYTLDQFEDLDVILCLKSLGMKLGEIKTYLTKGSIDERIDILEGQEAVIQEKILEIKRTQGRLTSIITALKSQRTIVPMDMGIRWFDTMHVVRKPVETPHDLYALELAIKELFQATRGDDQTEFHQLLTCVEVSPDTQERFQSVALHVPATTGTSIPAGEYAYFYHKGRFDELPQSRAKLWAYIARQGYTTGDTAIEKVLLDSLAVPSEDDYLIEIRMPVTKMPSP</sequence>
<dbReference type="PANTHER" id="PTHR30204">
    <property type="entry name" value="REDOX-CYCLING DRUG-SENSING TRANSCRIPTIONAL ACTIVATOR SOXR"/>
    <property type="match status" value="1"/>
</dbReference>
<dbReference type="Pfam" id="PF13411">
    <property type="entry name" value="MerR_1"/>
    <property type="match status" value="1"/>
</dbReference>
<dbReference type="InterPro" id="IPR029442">
    <property type="entry name" value="GyrI-like"/>
</dbReference>
<feature type="domain" description="HTH merR-type" evidence="5">
    <location>
        <begin position="1"/>
        <end position="74"/>
    </location>
</feature>
<dbReference type="SUPFAM" id="SSF46955">
    <property type="entry name" value="Putative DNA-binding domain"/>
    <property type="match status" value="1"/>
</dbReference>
<dbReference type="RefSeq" id="WP_092213494.1">
    <property type="nucleotide sequence ID" value="NZ_FMUX01000018.1"/>
</dbReference>
<gene>
    <name evidence="6" type="ORF">SAMN05216233_11874</name>
</gene>
<dbReference type="GO" id="GO:0003700">
    <property type="term" value="F:DNA-binding transcription factor activity"/>
    <property type="evidence" value="ECO:0007669"/>
    <property type="project" value="InterPro"/>
</dbReference>
<dbReference type="SUPFAM" id="SSF55136">
    <property type="entry name" value="Probable bacterial effector-binding domain"/>
    <property type="match status" value="1"/>
</dbReference>
<evidence type="ECO:0000313" key="7">
    <source>
        <dbReference type="Proteomes" id="UP000198870"/>
    </source>
</evidence>
<keyword evidence="1" id="KW-0678">Repressor</keyword>
<name>A0A1G5IA37_9BACT</name>
<dbReference type="Gene3D" id="1.10.1660.10">
    <property type="match status" value="1"/>
</dbReference>
<dbReference type="STRING" id="419481.SAMN05216233_11874"/>
<dbReference type="SMART" id="SM00871">
    <property type="entry name" value="AraC_E_bind"/>
    <property type="match status" value="1"/>
</dbReference>
<evidence type="ECO:0000256" key="3">
    <source>
        <dbReference type="ARBA" id="ARBA00023125"/>
    </source>
</evidence>
<keyword evidence="2" id="KW-0805">Transcription regulation</keyword>
<dbReference type="EMBL" id="FMUX01000018">
    <property type="protein sequence ID" value="SCY72520.1"/>
    <property type="molecule type" value="Genomic_DNA"/>
</dbReference>
<dbReference type="Proteomes" id="UP000198870">
    <property type="component" value="Unassembled WGS sequence"/>
</dbReference>
<evidence type="ECO:0000256" key="1">
    <source>
        <dbReference type="ARBA" id="ARBA00022491"/>
    </source>
</evidence>
<organism evidence="6 7">
    <name type="scientific">Desulfoluna spongiiphila</name>
    <dbReference type="NCBI Taxonomy" id="419481"/>
    <lineage>
        <taxon>Bacteria</taxon>
        <taxon>Pseudomonadati</taxon>
        <taxon>Thermodesulfobacteriota</taxon>
        <taxon>Desulfobacteria</taxon>
        <taxon>Desulfobacterales</taxon>
        <taxon>Desulfolunaceae</taxon>
        <taxon>Desulfoluna</taxon>
    </lineage>
</organism>
<dbReference type="PANTHER" id="PTHR30204:SF69">
    <property type="entry name" value="MERR-FAMILY TRANSCRIPTIONAL REGULATOR"/>
    <property type="match status" value="1"/>
</dbReference>
<dbReference type="InterPro" id="IPR047057">
    <property type="entry name" value="MerR_fam"/>
</dbReference>
<dbReference type="CDD" id="cd04782">
    <property type="entry name" value="HTH_BltR"/>
    <property type="match status" value="1"/>
</dbReference>
<dbReference type="Pfam" id="PF06445">
    <property type="entry name" value="GyrI-like"/>
    <property type="match status" value="1"/>
</dbReference>
<dbReference type="OrthoDB" id="9811000at2"/>
<reference evidence="6 7" key="1">
    <citation type="submission" date="2016-10" db="EMBL/GenBank/DDBJ databases">
        <authorList>
            <person name="de Groot N.N."/>
        </authorList>
    </citation>
    <scope>NUCLEOTIDE SEQUENCE [LARGE SCALE GENOMIC DNA]</scope>
    <source>
        <strain evidence="6 7">AA1</strain>
    </source>
</reference>
<dbReference type="InterPro" id="IPR000551">
    <property type="entry name" value="MerR-type_HTH_dom"/>
</dbReference>
<dbReference type="InterPro" id="IPR010499">
    <property type="entry name" value="AraC_E-bd"/>
</dbReference>
<dbReference type="InterPro" id="IPR009061">
    <property type="entry name" value="DNA-bd_dom_put_sf"/>
</dbReference>
<proteinExistence type="predicted"/>
<keyword evidence="3 6" id="KW-0238">DNA-binding</keyword>
<protein>
    <submittedName>
        <fullName evidence="6">DNA-binding transcriptional regulator, MerR family</fullName>
    </submittedName>
</protein>
<evidence type="ECO:0000256" key="4">
    <source>
        <dbReference type="ARBA" id="ARBA00023163"/>
    </source>
</evidence>